<evidence type="ECO:0000313" key="4">
    <source>
        <dbReference type="Proteomes" id="UP000253517"/>
    </source>
</evidence>
<evidence type="ECO:0000313" key="3">
    <source>
        <dbReference type="EMBL" id="RCX03344.1"/>
    </source>
</evidence>
<keyword evidence="4" id="KW-1185">Reference proteome</keyword>
<dbReference type="RefSeq" id="WP_160171977.1">
    <property type="nucleotide sequence ID" value="NZ_JBEVAK010000003.1"/>
</dbReference>
<evidence type="ECO:0000259" key="2">
    <source>
        <dbReference type="PROSITE" id="PS51462"/>
    </source>
</evidence>
<name>A0A369A7D7_9FLAO</name>
<dbReference type="AlphaFoldDB" id="A0A369A7D7"/>
<evidence type="ECO:0000256" key="1">
    <source>
        <dbReference type="ARBA" id="ARBA00022801"/>
    </source>
</evidence>
<dbReference type="InterPro" id="IPR000086">
    <property type="entry name" value="NUDIX_hydrolase_dom"/>
</dbReference>
<dbReference type="GO" id="GO:0005737">
    <property type="term" value="C:cytoplasm"/>
    <property type="evidence" value="ECO:0007669"/>
    <property type="project" value="TreeGrafter"/>
</dbReference>
<reference evidence="3 4" key="1">
    <citation type="submission" date="2018-07" db="EMBL/GenBank/DDBJ databases">
        <title>Genomic Encyclopedia of Type Strains, Phase IV (KMG-IV): sequencing the most valuable type-strain genomes for metagenomic binning, comparative biology and taxonomic classification.</title>
        <authorList>
            <person name="Goeker M."/>
        </authorList>
    </citation>
    <scope>NUCLEOTIDE SEQUENCE [LARGE SCALE GENOMIC DNA]</scope>
    <source>
        <strain evidence="3 4">DSM 21410</strain>
    </source>
</reference>
<protein>
    <submittedName>
        <fullName evidence="3">ADP-ribose pyrophosphatase YjhB (NUDIX family)</fullName>
    </submittedName>
</protein>
<dbReference type="PANTHER" id="PTHR23114">
    <property type="entry name" value="M7GPPPN-MRNA HYDROLASE"/>
    <property type="match status" value="1"/>
</dbReference>
<dbReference type="SUPFAM" id="SSF55811">
    <property type="entry name" value="Nudix"/>
    <property type="match status" value="1"/>
</dbReference>
<dbReference type="PANTHER" id="PTHR23114:SF17">
    <property type="entry name" value="M7GPPPN-MRNA HYDROLASE"/>
    <property type="match status" value="1"/>
</dbReference>
<dbReference type="EMBL" id="QPJS01000003">
    <property type="protein sequence ID" value="RCX03344.1"/>
    <property type="molecule type" value="Genomic_DNA"/>
</dbReference>
<dbReference type="Gene3D" id="3.90.79.10">
    <property type="entry name" value="Nucleoside Triphosphate Pyrophosphohydrolase"/>
    <property type="match status" value="1"/>
</dbReference>
<dbReference type="PROSITE" id="PS51462">
    <property type="entry name" value="NUDIX"/>
    <property type="match status" value="1"/>
</dbReference>
<keyword evidence="1" id="KW-0378">Hydrolase</keyword>
<dbReference type="Pfam" id="PF00293">
    <property type="entry name" value="NUDIX"/>
    <property type="match status" value="1"/>
</dbReference>
<gene>
    <name evidence="3" type="ORF">DES35_103229</name>
</gene>
<feature type="domain" description="Nudix hydrolase" evidence="2">
    <location>
        <begin position="60"/>
        <end position="191"/>
    </location>
</feature>
<comment type="caution">
    <text evidence="3">The sequence shown here is derived from an EMBL/GenBank/DDBJ whole genome shotgun (WGS) entry which is preliminary data.</text>
</comment>
<proteinExistence type="predicted"/>
<dbReference type="PROSITE" id="PS00893">
    <property type="entry name" value="NUDIX_BOX"/>
    <property type="match status" value="1"/>
</dbReference>
<dbReference type="GO" id="GO:0016787">
    <property type="term" value="F:hydrolase activity"/>
    <property type="evidence" value="ECO:0007669"/>
    <property type="project" value="UniProtKB-KW"/>
</dbReference>
<accession>A0A369A7D7</accession>
<dbReference type="CDD" id="cd03673">
    <property type="entry name" value="NUDIX_Ap6A_hydrolase"/>
    <property type="match status" value="1"/>
</dbReference>
<dbReference type="InterPro" id="IPR020084">
    <property type="entry name" value="NUDIX_hydrolase_CS"/>
</dbReference>
<dbReference type="Proteomes" id="UP000253517">
    <property type="component" value="Unassembled WGS sequence"/>
</dbReference>
<organism evidence="3 4">
    <name type="scientific">Schleiferia thermophila</name>
    <dbReference type="NCBI Taxonomy" id="884107"/>
    <lineage>
        <taxon>Bacteria</taxon>
        <taxon>Pseudomonadati</taxon>
        <taxon>Bacteroidota</taxon>
        <taxon>Flavobacteriia</taxon>
        <taxon>Flavobacteriales</taxon>
        <taxon>Schleiferiaceae</taxon>
        <taxon>Schleiferia</taxon>
    </lineage>
</organism>
<sequence>MITIGETPFRKPDWVIDYYNNFPFDKIINQLENSPLELYYHIRANNAEHEAWKEFSEYFKIIYAAGGIVKDQYGKILIIKRHGKFDLPKGKVEEFENLKEAALREVYEECGISTCVLVSDQPIITYHTYTIDTHRVLKKTHWFLMKTNHEPDKLIPQTEEGITEVFWVDPSELKTIFTNTYPNIRDLLQQVS</sequence>
<dbReference type="InterPro" id="IPR015797">
    <property type="entry name" value="NUDIX_hydrolase-like_dom_sf"/>
</dbReference>